<evidence type="ECO:0000313" key="3">
    <source>
        <dbReference type="Proteomes" id="UP000621436"/>
    </source>
</evidence>
<keyword evidence="1" id="KW-0812">Transmembrane</keyword>
<feature type="transmembrane region" description="Helical" evidence="1">
    <location>
        <begin position="95"/>
        <end position="115"/>
    </location>
</feature>
<name>A0A931AQP9_9FIRM</name>
<gene>
    <name evidence="2" type="ORF">I0Q91_04390</name>
</gene>
<organism evidence="2 3">
    <name type="scientific">Halonatronomonas betaini</name>
    <dbReference type="NCBI Taxonomy" id="2778430"/>
    <lineage>
        <taxon>Bacteria</taxon>
        <taxon>Bacillati</taxon>
        <taxon>Bacillota</taxon>
        <taxon>Clostridia</taxon>
        <taxon>Halanaerobiales</taxon>
        <taxon>Halarsenatibacteraceae</taxon>
        <taxon>Halonatronomonas</taxon>
    </lineage>
</organism>
<feature type="transmembrane region" description="Helical" evidence="1">
    <location>
        <begin position="61"/>
        <end position="83"/>
    </location>
</feature>
<dbReference type="Proteomes" id="UP000621436">
    <property type="component" value="Unassembled WGS sequence"/>
</dbReference>
<evidence type="ECO:0000313" key="2">
    <source>
        <dbReference type="EMBL" id="MBF8436309.1"/>
    </source>
</evidence>
<keyword evidence="1" id="KW-0472">Membrane</keyword>
<protein>
    <submittedName>
        <fullName evidence="2">Uncharacterized protein</fullName>
    </submittedName>
</protein>
<keyword evidence="1" id="KW-1133">Transmembrane helix</keyword>
<dbReference type="AlphaFoldDB" id="A0A931AQP9"/>
<dbReference type="EMBL" id="JADPIE010000002">
    <property type="protein sequence ID" value="MBF8436309.1"/>
    <property type="molecule type" value="Genomic_DNA"/>
</dbReference>
<feature type="transmembrane region" description="Helical" evidence="1">
    <location>
        <begin position="121"/>
        <end position="140"/>
    </location>
</feature>
<reference evidence="2" key="1">
    <citation type="submission" date="2020-11" db="EMBL/GenBank/DDBJ databases">
        <title>Halonatronomonas betainensis gen. nov., sp. nov. a novel haloalkaliphilic representative of the family Halanaerobiacae capable of betaine degradation.</title>
        <authorList>
            <person name="Boltyanskaya Y."/>
            <person name="Kevbrin V."/>
            <person name="Detkova E."/>
            <person name="Grouzdev D.S."/>
            <person name="Koziaeva V."/>
            <person name="Zhilina T."/>
        </authorList>
    </citation>
    <scope>NUCLEOTIDE SEQUENCE</scope>
    <source>
        <strain evidence="2">Z-7014</strain>
    </source>
</reference>
<sequence length="231" mass="25652">MEDQNVERDKSIPFIITSSYFLSFLFIRLAVIIAGSAGSAASQAVKDGELRFYVGTNVVLFGYHIHHLFFGILLICLAGWFAIVGSNYFSKRDTALMYGIGMGLFMDEIGLLLSWGDYWSSTTYILVLLLAGIFLNIVYFPDFWADVRGHLSYVNPKRMTSLGAGKSFVLRRVDILAEETSNTSRVSLTFSGILYIAVGVLVLAFPDLVYYWVAGGFLLQGLSSLVQAWNS</sequence>
<proteinExistence type="predicted"/>
<feature type="transmembrane region" description="Helical" evidence="1">
    <location>
        <begin position="20"/>
        <end position="41"/>
    </location>
</feature>
<keyword evidence="3" id="KW-1185">Reference proteome</keyword>
<accession>A0A931AQP9</accession>
<feature type="transmembrane region" description="Helical" evidence="1">
    <location>
        <begin position="186"/>
        <end position="205"/>
    </location>
</feature>
<evidence type="ECO:0000256" key="1">
    <source>
        <dbReference type="SAM" id="Phobius"/>
    </source>
</evidence>
<comment type="caution">
    <text evidence="2">The sequence shown here is derived from an EMBL/GenBank/DDBJ whole genome shotgun (WGS) entry which is preliminary data.</text>
</comment>